<evidence type="ECO:0000256" key="4">
    <source>
        <dbReference type="ARBA" id="ARBA00022833"/>
    </source>
</evidence>
<dbReference type="SMART" id="SM00248">
    <property type="entry name" value="ANK"/>
    <property type="match status" value="2"/>
</dbReference>
<keyword evidence="3 6" id="KW-0863">Zinc-finger</keyword>
<keyword evidence="2" id="KW-0479">Metal-binding</keyword>
<dbReference type="InterPro" id="IPR004148">
    <property type="entry name" value="BAR_dom"/>
</dbReference>
<accession>A0A9N9B2Z9</accession>
<dbReference type="PROSITE" id="PS50297">
    <property type="entry name" value="ANK_REP_REGION"/>
    <property type="match status" value="1"/>
</dbReference>
<evidence type="ECO:0000256" key="2">
    <source>
        <dbReference type="ARBA" id="ARBA00022723"/>
    </source>
</evidence>
<keyword evidence="5" id="KW-0040">ANK repeat</keyword>
<dbReference type="EMBL" id="CAJVPY010002194">
    <property type="protein sequence ID" value="CAG8551627.1"/>
    <property type="molecule type" value="Genomic_DNA"/>
</dbReference>
<dbReference type="InterPro" id="IPR045258">
    <property type="entry name" value="ACAP1/2/3-like"/>
</dbReference>
<dbReference type="SUPFAM" id="SSF48403">
    <property type="entry name" value="Ankyrin repeat"/>
    <property type="match status" value="1"/>
</dbReference>
<dbReference type="InterPro" id="IPR001849">
    <property type="entry name" value="PH_domain"/>
</dbReference>
<dbReference type="InterPro" id="IPR027267">
    <property type="entry name" value="AH/BAR_dom_sf"/>
</dbReference>
<feature type="domain" description="PH" evidence="7">
    <location>
        <begin position="282"/>
        <end position="382"/>
    </location>
</feature>
<dbReference type="PANTHER" id="PTHR23180:SF160">
    <property type="entry name" value="ADP-RIBOSYLATION FACTOR GTPASE-ACTIVATING PROTEIN EFFECTOR PROTEIN 1"/>
    <property type="match status" value="1"/>
</dbReference>
<dbReference type="PROSITE" id="PS50115">
    <property type="entry name" value="ARFGAP"/>
    <property type="match status" value="1"/>
</dbReference>
<feature type="repeat" description="ANK" evidence="5">
    <location>
        <begin position="614"/>
        <end position="646"/>
    </location>
</feature>
<dbReference type="Pfam" id="PF16746">
    <property type="entry name" value="BAR_3"/>
    <property type="match status" value="1"/>
</dbReference>
<dbReference type="Pfam" id="PF01412">
    <property type="entry name" value="ArfGap"/>
    <property type="match status" value="1"/>
</dbReference>
<dbReference type="GO" id="GO:0005737">
    <property type="term" value="C:cytoplasm"/>
    <property type="evidence" value="ECO:0007669"/>
    <property type="project" value="InterPro"/>
</dbReference>
<dbReference type="GO" id="GO:0008270">
    <property type="term" value="F:zinc ion binding"/>
    <property type="evidence" value="ECO:0007669"/>
    <property type="project" value="UniProtKB-KW"/>
</dbReference>
<evidence type="ECO:0000259" key="8">
    <source>
        <dbReference type="PROSITE" id="PS50115"/>
    </source>
</evidence>
<evidence type="ECO:0000256" key="3">
    <source>
        <dbReference type="ARBA" id="ARBA00022771"/>
    </source>
</evidence>
<dbReference type="PRINTS" id="PR00405">
    <property type="entry name" value="REVINTRACTNG"/>
</dbReference>
<dbReference type="InterPro" id="IPR037278">
    <property type="entry name" value="ARFGAP/RecO"/>
</dbReference>
<evidence type="ECO:0000256" key="1">
    <source>
        <dbReference type="ARBA" id="ARBA00022468"/>
    </source>
</evidence>
<dbReference type="InterPro" id="IPR001164">
    <property type="entry name" value="ArfGAP_dom"/>
</dbReference>
<sequence length="726" mass="83657">MTTPLNPHLCQEDPPYFRKELADCEASVFGLETTIKNLVKLARASAELAQEYTAKQLQFAEELGVFAKQQPDSIIKSVLIKYASSLQEVERSRRILVNFKYFNANNSHMHDMFIEPLESFAKNEILPLKDVKKGFEKASNEADFALSKYMNKRPRDSAIADASSEVSDTRKEFHYRYLDYVIKINQLEAKKKFEFMEYILALMFTESSFYHQSYETLKDLEPHMKDVTRLLHEARTEYNNDIKESQQLKRSLLESAQETYNPLHSFKEGTKYRTQQGVDATIVKKSGYLFMKGNQRVIPSWTRKYFTISKEQLNYCSKAGKVSKDDDESASINLRVCHVKPVSNSDRRFCFEVISPMRTYVLQAENQADMEDWIYCLQIAAEEALYTNQMSKSDSQISQDIQRNEIYLNKQVNNDSSQNIQQSILRIKQLPGNECCVDCKSKDPQWASTNFGTLLCIECSGIHRSLGVHVSKVRSLMLDKWEPELIEVMLKLGNLEANQIFEANLVGDNEKKLMNSSWERADKEKFIISKYVNKEFVMQKDENSNSIDLAFWKAMGDTNLHEALRYLSLGANVDWKNEQENYTTALHQAILRSDDVAVEFLLSWSCDINEVDKNGWSCLHHAAATNNARLLLILMKRHANISLKDIDGKRPVDIAVELQKVQAVTVLRLYQFENQLTRSEYSNFGVDEALTSISKPYTVDTLCTESSYTESEPEYIYLPNNSCDEP</sequence>
<dbReference type="Gene3D" id="1.20.1270.60">
    <property type="entry name" value="Arfaptin homology (AH) domain/BAR domain"/>
    <property type="match status" value="1"/>
</dbReference>
<evidence type="ECO:0000256" key="6">
    <source>
        <dbReference type="PROSITE-ProRule" id="PRU00288"/>
    </source>
</evidence>
<dbReference type="FunFam" id="1.10.220.150:FF:000009">
    <property type="entry name" value="stromal membrane-associated protein 1 isoform X1"/>
    <property type="match status" value="1"/>
</dbReference>
<comment type="caution">
    <text evidence="9">The sequence shown here is derived from an EMBL/GenBank/DDBJ whole genome shotgun (WGS) entry which is preliminary data.</text>
</comment>
<dbReference type="SUPFAM" id="SSF50729">
    <property type="entry name" value="PH domain-like"/>
    <property type="match status" value="1"/>
</dbReference>
<dbReference type="PANTHER" id="PTHR23180">
    <property type="entry name" value="CENTAURIN/ARF"/>
    <property type="match status" value="1"/>
</dbReference>
<proteinExistence type="predicted"/>
<dbReference type="Pfam" id="PF12796">
    <property type="entry name" value="Ank_2"/>
    <property type="match status" value="1"/>
</dbReference>
<name>A0A9N9B2Z9_9GLOM</name>
<evidence type="ECO:0000259" key="7">
    <source>
        <dbReference type="PROSITE" id="PS50003"/>
    </source>
</evidence>
<feature type="domain" description="Arf-GAP" evidence="8">
    <location>
        <begin position="421"/>
        <end position="544"/>
    </location>
</feature>
<evidence type="ECO:0000313" key="10">
    <source>
        <dbReference type="Proteomes" id="UP000789405"/>
    </source>
</evidence>
<dbReference type="GO" id="GO:0005096">
    <property type="term" value="F:GTPase activator activity"/>
    <property type="evidence" value="ECO:0007669"/>
    <property type="project" value="UniProtKB-KW"/>
</dbReference>
<organism evidence="9 10">
    <name type="scientific">Dentiscutata erythropus</name>
    <dbReference type="NCBI Taxonomy" id="1348616"/>
    <lineage>
        <taxon>Eukaryota</taxon>
        <taxon>Fungi</taxon>
        <taxon>Fungi incertae sedis</taxon>
        <taxon>Mucoromycota</taxon>
        <taxon>Glomeromycotina</taxon>
        <taxon>Glomeromycetes</taxon>
        <taxon>Diversisporales</taxon>
        <taxon>Gigasporaceae</taxon>
        <taxon>Dentiscutata</taxon>
    </lineage>
</organism>
<dbReference type="SMART" id="SM00105">
    <property type="entry name" value="ArfGap"/>
    <property type="match status" value="1"/>
</dbReference>
<dbReference type="OrthoDB" id="10266696at2759"/>
<evidence type="ECO:0000313" key="9">
    <source>
        <dbReference type="EMBL" id="CAG8551627.1"/>
    </source>
</evidence>
<dbReference type="Gene3D" id="1.10.220.150">
    <property type="entry name" value="Arf GTPase activating protein"/>
    <property type="match status" value="1"/>
</dbReference>
<dbReference type="Gene3D" id="1.25.40.20">
    <property type="entry name" value="Ankyrin repeat-containing domain"/>
    <property type="match status" value="1"/>
</dbReference>
<gene>
    <name evidence="9" type="ORF">DERYTH_LOCUS5293</name>
</gene>
<dbReference type="Proteomes" id="UP000789405">
    <property type="component" value="Unassembled WGS sequence"/>
</dbReference>
<keyword evidence="10" id="KW-1185">Reference proteome</keyword>
<dbReference type="SUPFAM" id="SSF57863">
    <property type="entry name" value="ArfGap/RecO-like zinc finger"/>
    <property type="match status" value="1"/>
</dbReference>
<evidence type="ECO:0000256" key="5">
    <source>
        <dbReference type="PROSITE-ProRule" id="PRU00023"/>
    </source>
</evidence>
<dbReference type="Gene3D" id="2.30.29.30">
    <property type="entry name" value="Pleckstrin-homology domain (PH domain)/Phosphotyrosine-binding domain (PTB)"/>
    <property type="match status" value="1"/>
</dbReference>
<dbReference type="AlphaFoldDB" id="A0A9N9B2Z9"/>
<dbReference type="InterPro" id="IPR036770">
    <property type="entry name" value="Ankyrin_rpt-contain_sf"/>
</dbReference>
<dbReference type="SUPFAM" id="SSF103657">
    <property type="entry name" value="BAR/IMD domain-like"/>
    <property type="match status" value="1"/>
</dbReference>
<dbReference type="SMART" id="SM00233">
    <property type="entry name" value="PH"/>
    <property type="match status" value="1"/>
</dbReference>
<dbReference type="CDD" id="cd13250">
    <property type="entry name" value="PH_ACAP"/>
    <property type="match status" value="1"/>
</dbReference>
<dbReference type="InterPro" id="IPR011993">
    <property type="entry name" value="PH-like_dom_sf"/>
</dbReference>
<dbReference type="PROSITE" id="PS50003">
    <property type="entry name" value="PH_DOMAIN"/>
    <property type="match status" value="1"/>
</dbReference>
<dbReference type="PROSITE" id="PS50088">
    <property type="entry name" value="ANK_REPEAT"/>
    <property type="match status" value="2"/>
</dbReference>
<reference evidence="9" key="1">
    <citation type="submission" date="2021-06" db="EMBL/GenBank/DDBJ databases">
        <authorList>
            <person name="Kallberg Y."/>
            <person name="Tangrot J."/>
            <person name="Rosling A."/>
        </authorList>
    </citation>
    <scope>NUCLEOTIDE SEQUENCE</scope>
    <source>
        <strain evidence="9">MA453B</strain>
    </source>
</reference>
<protein>
    <submittedName>
        <fullName evidence="9">5097_t:CDS:1</fullName>
    </submittedName>
</protein>
<dbReference type="InterPro" id="IPR038508">
    <property type="entry name" value="ArfGAP_dom_sf"/>
</dbReference>
<keyword evidence="1" id="KW-0343">GTPase activation</keyword>
<dbReference type="Pfam" id="PF00169">
    <property type="entry name" value="PH"/>
    <property type="match status" value="1"/>
</dbReference>
<keyword evidence="4" id="KW-0862">Zinc</keyword>
<feature type="repeat" description="ANK" evidence="5">
    <location>
        <begin position="581"/>
        <end position="613"/>
    </location>
</feature>
<dbReference type="InterPro" id="IPR002110">
    <property type="entry name" value="Ankyrin_rpt"/>
</dbReference>